<dbReference type="EMBL" id="PDKV01000009">
    <property type="protein sequence ID" value="PIB79159.1"/>
    <property type="molecule type" value="Genomic_DNA"/>
</dbReference>
<dbReference type="SUPFAM" id="SSF103473">
    <property type="entry name" value="MFS general substrate transporter"/>
    <property type="match status" value="1"/>
</dbReference>
<dbReference type="PROSITE" id="PS50850">
    <property type="entry name" value="MFS"/>
    <property type="match status" value="1"/>
</dbReference>
<feature type="transmembrane region" description="Helical" evidence="8">
    <location>
        <begin position="213"/>
        <end position="231"/>
    </location>
</feature>
<evidence type="ECO:0000256" key="6">
    <source>
        <dbReference type="ARBA" id="ARBA00022989"/>
    </source>
</evidence>
<dbReference type="InterPro" id="IPR011701">
    <property type="entry name" value="MFS"/>
</dbReference>
<feature type="transmembrane region" description="Helical" evidence="8">
    <location>
        <begin position="243"/>
        <end position="263"/>
    </location>
</feature>
<dbReference type="Gene3D" id="1.20.1250.20">
    <property type="entry name" value="MFS general substrate transporter like domains"/>
    <property type="match status" value="1"/>
</dbReference>
<keyword evidence="3" id="KW-0813">Transport</keyword>
<feature type="transmembrane region" description="Helical" evidence="8">
    <location>
        <begin position="488"/>
        <end position="510"/>
    </location>
</feature>
<feature type="transmembrane region" description="Helical" evidence="8">
    <location>
        <begin position="23"/>
        <end position="47"/>
    </location>
</feature>
<dbReference type="PANTHER" id="PTHR42718:SF9">
    <property type="entry name" value="MAJOR FACILITATOR SUPERFAMILY MULTIDRUG TRANSPORTER MFSC"/>
    <property type="match status" value="1"/>
</dbReference>
<dbReference type="NCBIfam" id="TIGR00711">
    <property type="entry name" value="efflux_EmrB"/>
    <property type="match status" value="1"/>
</dbReference>
<dbReference type="GO" id="GO:0005886">
    <property type="term" value="C:plasma membrane"/>
    <property type="evidence" value="ECO:0007669"/>
    <property type="project" value="UniProtKB-SubCell"/>
</dbReference>
<evidence type="ECO:0000256" key="4">
    <source>
        <dbReference type="ARBA" id="ARBA00022475"/>
    </source>
</evidence>
<evidence type="ECO:0000259" key="9">
    <source>
        <dbReference type="PROSITE" id="PS50850"/>
    </source>
</evidence>
<gene>
    <name evidence="10" type="ORF">CQY23_09275</name>
</gene>
<feature type="transmembrane region" description="Helical" evidence="8">
    <location>
        <begin position="411"/>
        <end position="433"/>
    </location>
</feature>
<comment type="subcellular location">
    <subcellularLocation>
        <location evidence="1">Cell membrane</location>
        <topology evidence="1">Multi-pass membrane protein</topology>
    </subcellularLocation>
</comment>
<organism evidence="10 11">
    <name type="scientific">Mycobacterium celatum</name>
    <dbReference type="NCBI Taxonomy" id="28045"/>
    <lineage>
        <taxon>Bacteria</taxon>
        <taxon>Bacillati</taxon>
        <taxon>Actinomycetota</taxon>
        <taxon>Actinomycetes</taxon>
        <taxon>Mycobacteriales</taxon>
        <taxon>Mycobacteriaceae</taxon>
        <taxon>Mycobacterium</taxon>
    </lineage>
</organism>
<feature type="transmembrane region" description="Helical" evidence="8">
    <location>
        <begin position="92"/>
        <end position="111"/>
    </location>
</feature>
<keyword evidence="6 8" id="KW-1133">Transmembrane helix</keyword>
<protein>
    <submittedName>
        <fullName evidence="10">MFS transporter</fullName>
    </submittedName>
</protein>
<evidence type="ECO:0000313" key="11">
    <source>
        <dbReference type="Proteomes" id="UP000230971"/>
    </source>
</evidence>
<comment type="similarity">
    <text evidence="2">Belongs to the major facilitator superfamily. EmrB family.</text>
</comment>
<evidence type="ECO:0000313" key="10">
    <source>
        <dbReference type="EMBL" id="PIB79159.1"/>
    </source>
</evidence>
<feature type="transmembrane region" description="Helical" evidence="8">
    <location>
        <begin position="347"/>
        <end position="366"/>
    </location>
</feature>
<comment type="caution">
    <text evidence="10">The sequence shown here is derived from an EMBL/GenBank/DDBJ whole genome shotgun (WGS) entry which is preliminary data.</text>
</comment>
<keyword evidence="7 8" id="KW-0472">Membrane</keyword>
<dbReference type="Pfam" id="PF07690">
    <property type="entry name" value="MFS_1"/>
    <property type="match status" value="1"/>
</dbReference>
<name>A0A2G5PLH7_MYCCE</name>
<evidence type="ECO:0000256" key="7">
    <source>
        <dbReference type="ARBA" id="ARBA00023136"/>
    </source>
</evidence>
<reference evidence="10 11" key="1">
    <citation type="journal article" date="2017" name="Infect. Genet. Evol.">
        <title>The new phylogeny of the genus Mycobacterium: The old and the news.</title>
        <authorList>
            <person name="Tortoli E."/>
            <person name="Fedrizzi T."/>
            <person name="Meehan C.J."/>
            <person name="Trovato A."/>
            <person name="Grottola A."/>
            <person name="Giacobazzi E."/>
            <person name="Serpini G.F."/>
            <person name="Tagliazucchi S."/>
            <person name="Fabio A."/>
            <person name="Bettua C."/>
            <person name="Bertorelli R."/>
            <person name="Frascaro F."/>
            <person name="De Sanctis V."/>
            <person name="Pecorari M."/>
            <person name="Jousson O."/>
            <person name="Segata N."/>
            <person name="Cirillo D.M."/>
        </authorList>
    </citation>
    <scope>NUCLEOTIDE SEQUENCE [LARGE SCALE GENOMIC DNA]</scope>
    <source>
        <strain evidence="10 11">NCTC 12882</strain>
    </source>
</reference>
<feature type="transmembrane region" description="Helical" evidence="8">
    <location>
        <begin position="180"/>
        <end position="201"/>
    </location>
</feature>
<evidence type="ECO:0000256" key="2">
    <source>
        <dbReference type="ARBA" id="ARBA00008537"/>
    </source>
</evidence>
<keyword evidence="5 8" id="KW-0812">Transmembrane</keyword>
<dbReference type="PANTHER" id="PTHR42718">
    <property type="entry name" value="MAJOR FACILITATOR SUPERFAMILY MULTIDRUG TRANSPORTER MFSC"/>
    <property type="match status" value="1"/>
</dbReference>
<feature type="transmembrane region" description="Helical" evidence="8">
    <location>
        <begin position="59"/>
        <end position="80"/>
    </location>
</feature>
<feature type="transmembrane region" description="Helical" evidence="8">
    <location>
        <begin position="283"/>
        <end position="302"/>
    </location>
</feature>
<feature type="domain" description="Major facilitator superfamily (MFS) profile" evidence="9">
    <location>
        <begin position="26"/>
        <end position="515"/>
    </location>
</feature>
<feature type="transmembrane region" description="Helical" evidence="8">
    <location>
        <begin position="150"/>
        <end position="168"/>
    </location>
</feature>
<dbReference type="Gene3D" id="1.20.1720.10">
    <property type="entry name" value="Multidrug resistance protein D"/>
    <property type="match status" value="1"/>
</dbReference>
<accession>A0A2G5PLH7</accession>
<feature type="transmembrane region" description="Helical" evidence="8">
    <location>
        <begin position="372"/>
        <end position="399"/>
    </location>
</feature>
<dbReference type="GO" id="GO:0022857">
    <property type="term" value="F:transmembrane transporter activity"/>
    <property type="evidence" value="ECO:0007669"/>
    <property type="project" value="InterPro"/>
</dbReference>
<dbReference type="InterPro" id="IPR004638">
    <property type="entry name" value="EmrB-like"/>
</dbReference>
<evidence type="ECO:0000256" key="8">
    <source>
        <dbReference type="SAM" id="Phobius"/>
    </source>
</evidence>
<evidence type="ECO:0000256" key="5">
    <source>
        <dbReference type="ARBA" id="ARBA00022692"/>
    </source>
</evidence>
<sequence length="527" mass="55572">MVPVPPSAASLKLGYSDKLDARLLRIAGVCALAVLMAIMDSTVVAVAQRTFVAEFHSTQAVVAWTMTGYTLALATVIPLAGWAADRFGTKRLFMASVLAFTAGSVLCATAPNISLLIAFRVVQGIGGGMLMPLAVTILTREAGPKRIGRLMAVLGIPMLLGPIAGPVLGGWLIDAYGWEWIFGINLPIGIAAFVLAAVIFPPDRATSSEPFDLVGMLLLSPGLAALLYGVSSIPGRGTVTDRHVWIPAVVGVVLVSGFVWHALYRTDHPLIDLRLFKNREVTAANSAMLLFSAAFFGAVLLIPSCFQQLLNQTPLQSGVHMMPERVGALLTMPIAGWLLDRRGPDKIVLVGITLIGAGMATFAYGVSTQVNYLPLLLVGLVLMGMGLGCIAMPLIAASVQSLAPHQVARGSALIHVNLQVANSISIALMSVILTGQFNRSKDISAADKLAILKQEAARNGVTPNPAAIPRRALAPDFMSNVLHDLSHAYTAVFVAALVLLVLTYIPAAFLPKRTVAPVSNQPPLLAP</sequence>
<dbReference type="Proteomes" id="UP000230971">
    <property type="component" value="Unassembled WGS sequence"/>
</dbReference>
<dbReference type="AlphaFoldDB" id="A0A2G5PLH7"/>
<proteinExistence type="inferred from homology"/>
<dbReference type="InterPro" id="IPR036259">
    <property type="entry name" value="MFS_trans_sf"/>
</dbReference>
<evidence type="ECO:0000256" key="3">
    <source>
        <dbReference type="ARBA" id="ARBA00022448"/>
    </source>
</evidence>
<dbReference type="InterPro" id="IPR020846">
    <property type="entry name" value="MFS_dom"/>
</dbReference>
<dbReference type="CDD" id="cd17503">
    <property type="entry name" value="MFS_LmrB_MDR_like"/>
    <property type="match status" value="1"/>
</dbReference>
<dbReference type="OrthoDB" id="9812221at2"/>
<keyword evidence="4" id="KW-1003">Cell membrane</keyword>
<evidence type="ECO:0000256" key="1">
    <source>
        <dbReference type="ARBA" id="ARBA00004651"/>
    </source>
</evidence>